<dbReference type="EMBL" id="JACHJD010000005">
    <property type="protein sequence ID" value="MBB5104521.1"/>
    <property type="molecule type" value="Genomic_DNA"/>
</dbReference>
<dbReference type="KEGG" id="sspb:CP982_28345"/>
<keyword evidence="5" id="KW-1185">Reference proteome</keyword>
<evidence type="ECO:0000313" key="3">
    <source>
        <dbReference type="EMBL" id="QEV62140.1"/>
    </source>
</evidence>
<reference evidence="3 4" key="1">
    <citation type="submission" date="2017-09" db="EMBL/GenBank/DDBJ databases">
        <authorList>
            <person name="Lee N."/>
            <person name="Cho B.-K."/>
        </authorList>
    </citation>
    <scope>NUCLEOTIDE SEQUENCE [LARGE SCALE GENOMIC DNA]</scope>
    <source>
        <strain evidence="3 4">ATCC 27465</strain>
    </source>
</reference>
<protein>
    <submittedName>
        <fullName evidence="3">Uncharacterized protein</fullName>
    </submittedName>
</protein>
<dbReference type="EMBL" id="CP023690">
    <property type="protein sequence ID" value="QEV62140.1"/>
    <property type="molecule type" value="Genomic_DNA"/>
</dbReference>
<dbReference type="Proteomes" id="UP000549009">
    <property type="component" value="Unassembled WGS sequence"/>
</dbReference>
<evidence type="ECO:0000313" key="4">
    <source>
        <dbReference type="Proteomes" id="UP000326505"/>
    </source>
</evidence>
<reference evidence="2 5" key="2">
    <citation type="submission" date="2020-08" db="EMBL/GenBank/DDBJ databases">
        <title>Genomic Encyclopedia of Type Strains, Phase III (KMG-III): the genomes of soil and plant-associated and newly described type strains.</title>
        <authorList>
            <person name="Whitman W."/>
        </authorList>
    </citation>
    <scope>NUCLEOTIDE SEQUENCE [LARGE SCALE GENOMIC DNA]</scope>
    <source>
        <strain evidence="2 5">CECT 3146</strain>
    </source>
</reference>
<sequence length="312" mass="33829">MSLKAPYGWAKGAYPRGRVPEFVAAVLSEHLGRSIDISQIWPEQFPDPEPGGTGDPALGPPWSEEHVELLLRPLVEQDEHDGAEPKGRYRPMPGAALVSLAVDWLTASQTLASGRTEGAELSTEMVDMLIGRIARLRKLSSAQNGDLALHWVVHELRWTLHLTRKAAYDARTGRRLYGAMAELSQLAGWLSEKQGRHTESQQYLLAALRASGLAGDRNMGAYVLSCLSRHLTKCGNGQDAIRLIKLAGIGSDRTLPGVLCPMPAPWGTRGQLRLGDEPTALLAEEPGGEPRVPRQATRPPVPVTDPGSRTVA</sequence>
<dbReference type="OrthoDB" id="3323621at2"/>
<gene>
    <name evidence="3" type="ORF">CP982_28345</name>
    <name evidence="2" type="ORF">FHS40_003605</name>
</gene>
<organism evidence="3 4">
    <name type="scientific">Streptomyces spectabilis</name>
    <dbReference type="NCBI Taxonomy" id="68270"/>
    <lineage>
        <taxon>Bacteria</taxon>
        <taxon>Bacillati</taxon>
        <taxon>Actinomycetota</taxon>
        <taxon>Actinomycetes</taxon>
        <taxon>Kitasatosporales</taxon>
        <taxon>Streptomycetaceae</taxon>
        <taxon>Streptomyces</taxon>
    </lineage>
</organism>
<evidence type="ECO:0000256" key="1">
    <source>
        <dbReference type="SAM" id="MobiDB-lite"/>
    </source>
</evidence>
<evidence type="ECO:0000313" key="5">
    <source>
        <dbReference type="Proteomes" id="UP000549009"/>
    </source>
</evidence>
<evidence type="ECO:0000313" key="2">
    <source>
        <dbReference type="EMBL" id="MBB5104521.1"/>
    </source>
</evidence>
<proteinExistence type="predicted"/>
<feature type="region of interest" description="Disordered" evidence="1">
    <location>
        <begin position="275"/>
        <end position="312"/>
    </location>
</feature>
<dbReference type="AlphaFoldDB" id="A0A5P2XGL8"/>
<accession>A0A5P2XGL8</accession>
<dbReference type="RefSeq" id="WP_150513055.1">
    <property type="nucleotide sequence ID" value="NZ_BMSQ01000001.1"/>
</dbReference>
<name>A0A5P2XGL8_STRST</name>
<dbReference type="Proteomes" id="UP000326505">
    <property type="component" value="Chromosome"/>
</dbReference>